<keyword evidence="4" id="KW-1003">Cell membrane</keyword>
<name>A0A645GXK2_9ZZZZ</name>
<evidence type="ECO:0000256" key="8">
    <source>
        <dbReference type="ARBA" id="ARBA00022777"/>
    </source>
</evidence>
<keyword evidence="11" id="KW-0472">Membrane</keyword>
<dbReference type="PANTHER" id="PTHR45528:SF1">
    <property type="entry name" value="SENSOR HISTIDINE KINASE CPXA"/>
    <property type="match status" value="1"/>
</dbReference>
<dbReference type="AlphaFoldDB" id="A0A645GXK2"/>
<dbReference type="GO" id="GO:0005524">
    <property type="term" value="F:ATP binding"/>
    <property type="evidence" value="ECO:0007669"/>
    <property type="project" value="UniProtKB-KW"/>
</dbReference>
<dbReference type="Gene3D" id="3.30.565.10">
    <property type="entry name" value="Histidine kinase-like ATPase, C-terminal domain"/>
    <property type="match status" value="1"/>
</dbReference>
<evidence type="ECO:0000256" key="3">
    <source>
        <dbReference type="ARBA" id="ARBA00012438"/>
    </source>
</evidence>
<dbReference type="InterPro" id="IPR003594">
    <property type="entry name" value="HATPase_dom"/>
</dbReference>
<keyword evidence="7" id="KW-0547">Nucleotide-binding</keyword>
<dbReference type="EC" id="2.7.13.3" evidence="3"/>
<evidence type="ECO:0000256" key="11">
    <source>
        <dbReference type="ARBA" id="ARBA00023136"/>
    </source>
</evidence>
<evidence type="ECO:0000256" key="9">
    <source>
        <dbReference type="ARBA" id="ARBA00022840"/>
    </source>
</evidence>
<evidence type="ECO:0000256" key="1">
    <source>
        <dbReference type="ARBA" id="ARBA00000085"/>
    </source>
</evidence>
<dbReference type="PANTHER" id="PTHR45528">
    <property type="entry name" value="SENSOR HISTIDINE KINASE CPXA"/>
    <property type="match status" value="1"/>
</dbReference>
<organism evidence="13">
    <name type="scientific">bioreactor metagenome</name>
    <dbReference type="NCBI Taxonomy" id="1076179"/>
    <lineage>
        <taxon>unclassified sequences</taxon>
        <taxon>metagenomes</taxon>
        <taxon>ecological metagenomes</taxon>
    </lineage>
</organism>
<accession>A0A645GXK2</accession>
<evidence type="ECO:0000259" key="12">
    <source>
        <dbReference type="Pfam" id="PF02518"/>
    </source>
</evidence>
<evidence type="ECO:0000256" key="7">
    <source>
        <dbReference type="ARBA" id="ARBA00022741"/>
    </source>
</evidence>
<keyword evidence="10" id="KW-0902">Two-component regulatory system</keyword>
<feature type="domain" description="Histidine kinase/HSP90-like ATPase" evidence="12">
    <location>
        <begin position="4"/>
        <end position="86"/>
    </location>
</feature>
<keyword evidence="9" id="KW-0067">ATP-binding</keyword>
<comment type="caution">
    <text evidence="13">The sequence shown here is derived from an EMBL/GenBank/DDBJ whole genome shotgun (WGS) entry which is preliminary data.</text>
</comment>
<comment type="catalytic activity">
    <reaction evidence="1">
        <text>ATP + protein L-histidine = ADP + protein N-phospho-L-histidine.</text>
        <dbReference type="EC" id="2.7.13.3"/>
    </reaction>
</comment>
<evidence type="ECO:0000256" key="5">
    <source>
        <dbReference type="ARBA" id="ARBA00022553"/>
    </source>
</evidence>
<evidence type="ECO:0000256" key="2">
    <source>
        <dbReference type="ARBA" id="ARBA00004651"/>
    </source>
</evidence>
<proteinExistence type="predicted"/>
<evidence type="ECO:0000256" key="10">
    <source>
        <dbReference type="ARBA" id="ARBA00023012"/>
    </source>
</evidence>
<evidence type="ECO:0000313" key="13">
    <source>
        <dbReference type="EMBL" id="MPN31457.1"/>
    </source>
</evidence>
<gene>
    <name evidence="13" type="ORF">SDC9_178931</name>
</gene>
<reference evidence="13" key="1">
    <citation type="submission" date="2019-08" db="EMBL/GenBank/DDBJ databases">
        <authorList>
            <person name="Kucharzyk K."/>
            <person name="Murdoch R.W."/>
            <person name="Higgins S."/>
            <person name="Loffler F."/>
        </authorList>
    </citation>
    <scope>NUCLEOTIDE SEQUENCE</scope>
</reference>
<dbReference type="InterPro" id="IPR036890">
    <property type="entry name" value="HATPase_C_sf"/>
</dbReference>
<dbReference type="EMBL" id="VSSQ01082983">
    <property type="protein sequence ID" value="MPN31457.1"/>
    <property type="molecule type" value="Genomic_DNA"/>
</dbReference>
<keyword evidence="6" id="KW-0808">Transferase</keyword>
<comment type="subcellular location">
    <subcellularLocation>
        <location evidence="2">Cell membrane</location>
        <topology evidence="2">Multi-pass membrane protein</topology>
    </subcellularLocation>
</comment>
<evidence type="ECO:0000256" key="6">
    <source>
        <dbReference type="ARBA" id="ARBA00022679"/>
    </source>
</evidence>
<sequence>MPQSRVYVNIAEGVGYGTLTIKNMSAFPLDIPPEQLTERFVRGDDSRTTEGSGLGLSIAQSLTALQGGKFKIEIDGDLFKVTVDIPLWTEE</sequence>
<keyword evidence="8" id="KW-0418">Kinase</keyword>
<dbReference type="InterPro" id="IPR050398">
    <property type="entry name" value="HssS/ArlS-like"/>
</dbReference>
<dbReference type="GO" id="GO:0000155">
    <property type="term" value="F:phosphorelay sensor kinase activity"/>
    <property type="evidence" value="ECO:0007669"/>
    <property type="project" value="TreeGrafter"/>
</dbReference>
<protein>
    <recommendedName>
        <fullName evidence="3">histidine kinase</fullName>
        <ecNumber evidence="3">2.7.13.3</ecNumber>
    </recommendedName>
</protein>
<dbReference type="Pfam" id="PF02518">
    <property type="entry name" value="HATPase_c"/>
    <property type="match status" value="1"/>
</dbReference>
<evidence type="ECO:0000256" key="4">
    <source>
        <dbReference type="ARBA" id="ARBA00022475"/>
    </source>
</evidence>
<dbReference type="GO" id="GO:0005886">
    <property type="term" value="C:plasma membrane"/>
    <property type="evidence" value="ECO:0007669"/>
    <property type="project" value="UniProtKB-SubCell"/>
</dbReference>
<dbReference type="SUPFAM" id="SSF55874">
    <property type="entry name" value="ATPase domain of HSP90 chaperone/DNA topoisomerase II/histidine kinase"/>
    <property type="match status" value="1"/>
</dbReference>
<keyword evidence="5" id="KW-0597">Phosphoprotein</keyword>